<feature type="compositionally biased region" description="Low complexity" evidence="1">
    <location>
        <begin position="10"/>
        <end position="23"/>
    </location>
</feature>
<keyword evidence="2" id="KW-0812">Transmembrane</keyword>
<proteinExistence type="predicted"/>
<evidence type="ECO:0000313" key="3">
    <source>
        <dbReference type="EMBL" id="NBI77739.1"/>
    </source>
</evidence>
<gene>
    <name evidence="3" type="ORF">D3Z39_02435</name>
</gene>
<feature type="region of interest" description="Disordered" evidence="1">
    <location>
        <begin position="1"/>
        <end position="40"/>
    </location>
</feature>
<dbReference type="OrthoDB" id="1734554at2"/>
<organism evidence="3 4">
    <name type="scientific">Anaerotruncus colihominis</name>
    <dbReference type="NCBI Taxonomy" id="169435"/>
    <lineage>
        <taxon>Bacteria</taxon>
        <taxon>Bacillati</taxon>
        <taxon>Bacillota</taxon>
        <taxon>Clostridia</taxon>
        <taxon>Eubacteriales</taxon>
        <taxon>Oscillospiraceae</taxon>
        <taxon>Anaerotruncus</taxon>
    </lineage>
</organism>
<keyword evidence="2" id="KW-1133">Transmembrane helix</keyword>
<dbReference type="AlphaFoldDB" id="A0A845RDT6"/>
<feature type="transmembrane region" description="Helical" evidence="2">
    <location>
        <begin position="75"/>
        <end position="95"/>
    </location>
</feature>
<evidence type="ECO:0000256" key="1">
    <source>
        <dbReference type="SAM" id="MobiDB-lite"/>
    </source>
</evidence>
<feature type="compositionally biased region" description="Basic and acidic residues" evidence="1">
    <location>
        <begin position="31"/>
        <end position="40"/>
    </location>
</feature>
<protein>
    <submittedName>
        <fullName evidence="3">Uncharacterized protein</fullName>
    </submittedName>
</protein>
<feature type="transmembrane region" description="Helical" evidence="2">
    <location>
        <begin position="107"/>
        <end position="130"/>
    </location>
</feature>
<dbReference type="EMBL" id="QXWZ01000003">
    <property type="protein sequence ID" value="NBI77739.1"/>
    <property type="molecule type" value="Genomic_DNA"/>
</dbReference>
<name>A0A845RDT6_9FIRM</name>
<dbReference type="RefSeq" id="WP_160208610.1">
    <property type="nucleotide sequence ID" value="NZ_QXWZ01000003.1"/>
</dbReference>
<dbReference type="Proteomes" id="UP000446348">
    <property type="component" value="Unassembled WGS sequence"/>
</dbReference>
<accession>A0A845RDT6</accession>
<evidence type="ECO:0000313" key="4">
    <source>
        <dbReference type="Proteomes" id="UP000446348"/>
    </source>
</evidence>
<sequence length="426" mass="47089">MSDHLHIADQASSTAQESTQTTAPKSGAGSDSRHTQRMDERPVRRVGTLTMGIALIVSGVVALLCMFLPSFNLLFVLKFSPLIFVFLGLEVLYASVFRRGERIKYDLLSCFVCFLLICGAIGLAAVPFVWKYAGPPAMQARDQLKQQVEDHIYNAISDRSHISNMYVGCELPYYYEYTPDMDYASLTSQMSTYLHFSLNGPYENQETFAANAAAILADIKPLDLHTRNITFNYSDDNVSYSLDINGRFQLEQSAAALAQNVEVHSYRNDDAENIFDAMEIPEDVSAEAFEEILADLSTINRPDDAMAFFEHYETAANEGVGMVSTDMSLSDANIPYLLFQIDGAPAQAIFSASPSSGSYLSIVYIALDGTETNLYEQRSGFDSDSFTISASLPAGYGRMEFRGDVQMHMELRVEPASDGSVLIIPQ</sequence>
<evidence type="ECO:0000256" key="2">
    <source>
        <dbReference type="SAM" id="Phobius"/>
    </source>
</evidence>
<keyword evidence="2" id="KW-0472">Membrane</keyword>
<comment type="caution">
    <text evidence="3">The sequence shown here is derived from an EMBL/GenBank/DDBJ whole genome shotgun (WGS) entry which is preliminary data.</text>
</comment>
<reference evidence="3 4" key="1">
    <citation type="submission" date="2018-08" db="EMBL/GenBank/DDBJ databases">
        <title>Murine metabolic-syndrome-specific gut microbial biobank.</title>
        <authorList>
            <person name="Liu C."/>
        </authorList>
    </citation>
    <scope>NUCLEOTIDE SEQUENCE [LARGE SCALE GENOMIC DNA]</scope>
    <source>
        <strain evidence="3 4">X69</strain>
    </source>
</reference>
<feature type="transmembrane region" description="Helical" evidence="2">
    <location>
        <begin position="46"/>
        <end position="69"/>
    </location>
</feature>